<dbReference type="EMBL" id="MH809534">
    <property type="protein sequence ID" value="AZF87545.1"/>
    <property type="molecule type" value="Genomic_DNA"/>
</dbReference>
<reference evidence="1 2" key="1">
    <citation type="submission" date="2018-08" db="EMBL/GenBank/DDBJ databases">
        <authorList>
            <person name="Hammerl J.A."/>
            <person name="Hertwig S."/>
        </authorList>
    </citation>
    <scope>NUCLEOTIDE SEQUENCE [LARGE SCALE GENOMIC DNA]</scope>
</reference>
<evidence type="ECO:0000313" key="1">
    <source>
        <dbReference type="EMBL" id="AZF87545.1"/>
    </source>
</evidence>
<organism evidence="1 2">
    <name type="scientific">Yersinia phage PYPS50</name>
    <dbReference type="NCBI Taxonomy" id="2321391"/>
    <lineage>
        <taxon>Viruses</taxon>
        <taxon>Duplodnaviria</taxon>
        <taxon>Heunggongvirae</taxon>
        <taxon>Uroviricota</taxon>
        <taxon>Caudoviricetes</taxon>
        <taxon>Autographivirales</taxon>
        <taxon>Autotranscriptaviridae</taxon>
        <taxon>Studiervirinae</taxon>
        <taxon>Berlinvirus</taxon>
        <taxon>Berlinvirus PYPS50</taxon>
    </lineage>
</organism>
<protein>
    <submittedName>
        <fullName evidence="1">Uncharacterized protein</fullName>
    </submittedName>
</protein>
<sequence>MWILTMGLRVTNAVCITTVEYTTKEKAEAAGALWFSLQGEEKQDKYTYYTVTEK</sequence>
<proteinExistence type="predicted"/>
<gene>
    <name evidence="1" type="ORF">PYPS50_014</name>
</gene>
<name>A0A3G8F0G7_9CAUD</name>
<dbReference type="Proteomes" id="UP000282616">
    <property type="component" value="Segment"/>
</dbReference>
<evidence type="ECO:0000313" key="2">
    <source>
        <dbReference type="Proteomes" id="UP000282616"/>
    </source>
</evidence>
<accession>A0A3G8F0G7</accession>
<keyword evidence="2" id="KW-1185">Reference proteome</keyword>